<proteinExistence type="predicted"/>
<organism evidence="2 3">
    <name type="scientific">Roseiarcus fermentans</name>
    <dbReference type="NCBI Taxonomy" id="1473586"/>
    <lineage>
        <taxon>Bacteria</taxon>
        <taxon>Pseudomonadati</taxon>
        <taxon>Pseudomonadota</taxon>
        <taxon>Alphaproteobacteria</taxon>
        <taxon>Hyphomicrobiales</taxon>
        <taxon>Roseiarcaceae</taxon>
        <taxon>Roseiarcus</taxon>
    </lineage>
</organism>
<dbReference type="AlphaFoldDB" id="A0A366FU47"/>
<keyword evidence="1" id="KW-0472">Membrane</keyword>
<gene>
    <name evidence="2" type="ORF">DFR50_10261</name>
</gene>
<feature type="transmembrane region" description="Helical" evidence="1">
    <location>
        <begin position="57"/>
        <end position="75"/>
    </location>
</feature>
<name>A0A366FU47_9HYPH</name>
<evidence type="ECO:0000256" key="1">
    <source>
        <dbReference type="SAM" id="Phobius"/>
    </source>
</evidence>
<dbReference type="RefSeq" id="WP_113887530.1">
    <property type="nucleotide sequence ID" value="NZ_QNRK01000002.1"/>
</dbReference>
<protein>
    <submittedName>
        <fullName evidence="2">Uncharacterized protein DUF4239</fullName>
    </submittedName>
</protein>
<dbReference type="EMBL" id="QNRK01000002">
    <property type="protein sequence ID" value="RBP17570.1"/>
    <property type="molecule type" value="Genomic_DNA"/>
</dbReference>
<sequence length="262" mass="28089">MAALVDLLGNSLPDAAILAVSASFFFLFGGAVASLANRMWFRRWPVHSPFDDKLADTAHSGLLALSAFILALMITNGVSSLTKTEDNARQEGVSIYRLGRELDALGPAAGPAKAALAAYARDVAGDEWRRLAKAPNALSPLAQNDLDALWTNLRAVQKTLAPTDPSRFDLARYADKIESLRQTRLSDANTNIPGAFWLILIIIVAGSSFLSGREKPKRFGMQVNMLHTAAIGLAVGLVIILDNPFRGETSIDPTIIGHALGQ</sequence>
<dbReference type="InterPro" id="IPR025333">
    <property type="entry name" value="DUF4239"/>
</dbReference>
<evidence type="ECO:0000313" key="3">
    <source>
        <dbReference type="Proteomes" id="UP000253529"/>
    </source>
</evidence>
<feature type="transmembrane region" description="Helical" evidence="1">
    <location>
        <begin position="194"/>
        <end position="211"/>
    </location>
</feature>
<evidence type="ECO:0000313" key="2">
    <source>
        <dbReference type="EMBL" id="RBP17570.1"/>
    </source>
</evidence>
<dbReference type="Proteomes" id="UP000253529">
    <property type="component" value="Unassembled WGS sequence"/>
</dbReference>
<reference evidence="2 3" key="1">
    <citation type="submission" date="2018-06" db="EMBL/GenBank/DDBJ databases">
        <title>Genomic Encyclopedia of Type Strains, Phase IV (KMG-IV): sequencing the most valuable type-strain genomes for metagenomic binning, comparative biology and taxonomic classification.</title>
        <authorList>
            <person name="Goeker M."/>
        </authorList>
    </citation>
    <scope>NUCLEOTIDE SEQUENCE [LARGE SCALE GENOMIC DNA]</scope>
    <source>
        <strain evidence="2 3">DSM 24875</strain>
    </source>
</reference>
<keyword evidence="3" id="KW-1185">Reference proteome</keyword>
<feature type="transmembrane region" description="Helical" evidence="1">
    <location>
        <begin position="15"/>
        <end position="36"/>
    </location>
</feature>
<comment type="caution">
    <text evidence="2">The sequence shown here is derived from an EMBL/GenBank/DDBJ whole genome shotgun (WGS) entry which is preliminary data.</text>
</comment>
<dbReference type="Pfam" id="PF14023">
    <property type="entry name" value="Bestrophin-like"/>
    <property type="match status" value="1"/>
</dbReference>
<feature type="transmembrane region" description="Helical" evidence="1">
    <location>
        <begin position="223"/>
        <end position="241"/>
    </location>
</feature>
<keyword evidence="1" id="KW-1133">Transmembrane helix</keyword>
<accession>A0A366FU47</accession>
<dbReference type="OrthoDB" id="940913at2"/>
<keyword evidence="1" id="KW-0812">Transmembrane</keyword>